<dbReference type="Gene3D" id="3.80.10.10">
    <property type="entry name" value="Ribonuclease Inhibitor"/>
    <property type="match status" value="1"/>
</dbReference>
<name>I0YP82_COCSC</name>
<dbReference type="InterPro" id="IPR050697">
    <property type="entry name" value="Adenylyl/Guanylyl_Cyclase_3/4"/>
</dbReference>
<dbReference type="eggNOG" id="KOG0618">
    <property type="taxonomic scope" value="Eukaryota"/>
</dbReference>
<dbReference type="CDD" id="cd00063">
    <property type="entry name" value="FN3"/>
    <property type="match status" value="1"/>
</dbReference>
<evidence type="ECO:0000256" key="2">
    <source>
        <dbReference type="SAM" id="MobiDB-lite"/>
    </source>
</evidence>
<feature type="compositionally biased region" description="Low complexity" evidence="2">
    <location>
        <begin position="1398"/>
        <end position="1411"/>
    </location>
</feature>
<comment type="caution">
    <text evidence="3">The sequence shown here is derived from an EMBL/GenBank/DDBJ whole genome shotgun (WGS) entry which is preliminary data.</text>
</comment>
<dbReference type="InterPro" id="IPR029787">
    <property type="entry name" value="Nucleotide_cyclase"/>
</dbReference>
<dbReference type="OrthoDB" id="676979at2759"/>
<dbReference type="PANTHER" id="PTHR43081:SF1">
    <property type="entry name" value="ADENYLATE CYCLASE, TERMINAL-DIFFERENTIATION SPECIFIC"/>
    <property type="match status" value="1"/>
</dbReference>
<dbReference type="STRING" id="574566.I0YP82"/>
<feature type="region of interest" description="Disordered" evidence="2">
    <location>
        <begin position="1398"/>
        <end position="1459"/>
    </location>
</feature>
<feature type="region of interest" description="Disordered" evidence="2">
    <location>
        <begin position="1331"/>
        <end position="1356"/>
    </location>
</feature>
<accession>I0YP82</accession>
<dbReference type="Proteomes" id="UP000007264">
    <property type="component" value="Unassembled WGS sequence"/>
</dbReference>
<feature type="region of interest" description="Disordered" evidence="2">
    <location>
        <begin position="1283"/>
        <end position="1315"/>
    </location>
</feature>
<protein>
    <recommendedName>
        <fullName evidence="5">Guanylate cyclase domain-containing protein</fullName>
    </recommendedName>
</protein>
<keyword evidence="4" id="KW-1185">Reference proteome</keyword>
<gene>
    <name evidence="3" type="ORF">COCSUDRAFT_67530</name>
</gene>
<feature type="region of interest" description="Disordered" evidence="2">
    <location>
        <begin position="1597"/>
        <end position="1730"/>
    </location>
</feature>
<dbReference type="SUPFAM" id="SSF55073">
    <property type="entry name" value="Nucleotide cyclase"/>
    <property type="match status" value="3"/>
</dbReference>
<evidence type="ECO:0000313" key="3">
    <source>
        <dbReference type="EMBL" id="EIE20201.1"/>
    </source>
</evidence>
<dbReference type="SUPFAM" id="SSF52058">
    <property type="entry name" value="L domain-like"/>
    <property type="match status" value="1"/>
</dbReference>
<dbReference type="InterPro" id="IPR003961">
    <property type="entry name" value="FN3_dom"/>
</dbReference>
<dbReference type="EMBL" id="AGSI01000016">
    <property type="protein sequence ID" value="EIE20201.1"/>
    <property type="molecule type" value="Genomic_DNA"/>
</dbReference>
<dbReference type="SUPFAM" id="SSF49265">
    <property type="entry name" value="Fibronectin type III"/>
    <property type="match status" value="1"/>
</dbReference>
<evidence type="ECO:0008006" key="5">
    <source>
        <dbReference type="Google" id="ProtNLM"/>
    </source>
</evidence>
<proteinExistence type="predicted"/>
<feature type="compositionally biased region" description="Basic and acidic residues" evidence="2">
    <location>
        <begin position="1653"/>
        <end position="1672"/>
    </location>
</feature>
<feature type="compositionally biased region" description="Low complexity" evidence="2">
    <location>
        <begin position="1599"/>
        <end position="1624"/>
    </location>
</feature>
<evidence type="ECO:0000313" key="4">
    <source>
        <dbReference type="Proteomes" id="UP000007264"/>
    </source>
</evidence>
<dbReference type="GO" id="GO:0005930">
    <property type="term" value="C:axoneme"/>
    <property type="evidence" value="ECO:0007669"/>
    <property type="project" value="UniProtKB-SubCell"/>
</dbReference>
<dbReference type="Gene3D" id="2.60.40.10">
    <property type="entry name" value="Immunoglobulins"/>
    <property type="match status" value="1"/>
</dbReference>
<dbReference type="PANTHER" id="PTHR43081">
    <property type="entry name" value="ADENYLATE CYCLASE, TERMINAL-DIFFERENTIATION SPECIFIC-RELATED"/>
    <property type="match status" value="1"/>
</dbReference>
<organism evidence="3 4">
    <name type="scientific">Coccomyxa subellipsoidea (strain C-169)</name>
    <name type="common">Green microalga</name>
    <dbReference type="NCBI Taxonomy" id="574566"/>
    <lineage>
        <taxon>Eukaryota</taxon>
        <taxon>Viridiplantae</taxon>
        <taxon>Chlorophyta</taxon>
        <taxon>core chlorophytes</taxon>
        <taxon>Trebouxiophyceae</taxon>
        <taxon>Trebouxiophyceae incertae sedis</taxon>
        <taxon>Coccomyxaceae</taxon>
        <taxon>Coccomyxa</taxon>
        <taxon>Coccomyxa subellipsoidea</taxon>
    </lineage>
</organism>
<dbReference type="InterPro" id="IPR013783">
    <property type="entry name" value="Ig-like_fold"/>
</dbReference>
<feature type="region of interest" description="Disordered" evidence="2">
    <location>
        <begin position="1473"/>
        <end position="1539"/>
    </location>
</feature>
<dbReference type="Gene3D" id="3.30.70.1230">
    <property type="entry name" value="Nucleotide cyclase"/>
    <property type="match status" value="3"/>
</dbReference>
<comment type="subcellular location">
    <subcellularLocation>
        <location evidence="1">Cytoplasm</location>
        <location evidence="1">Cytoskeleton</location>
        <location evidence="1">Cilium axoneme</location>
    </subcellularLocation>
</comment>
<dbReference type="InterPro" id="IPR032675">
    <property type="entry name" value="LRR_dom_sf"/>
</dbReference>
<dbReference type="GeneID" id="17038177"/>
<feature type="compositionally biased region" description="Low complexity" evidence="2">
    <location>
        <begin position="1441"/>
        <end position="1459"/>
    </location>
</feature>
<dbReference type="KEGG" id="csl:COCSUDRAFT_67530"/>
<dbReference type="InterPro" id="IPR036116">
    <property type="entry name" value="FN3_sf"/>
</dbReference>
<sequence length="1730" mass="185181">MDRVGLLSSWTAASDPCDNEWAFLSCNCSSVYPALSAAECSRVTLDPSSRRVLVLEIGPIVRTQGRQLQGSIPDALGNLTELRTLDLHGNNLGGTLPEALGKLTNLRQFILSGNALGNAGLCGNIPGCLLSRIPDLTGTSLMDPTNTSRNANGGFCDDAPPECDPAMGCGILVPPYWTSVMAVAFSFTPFTDNASGIREYEWGLGSQAGLDNVVPEVGIAGKVFSNMTLQTQNVSTPFQSLLNGMSYFVSVRATNNGAQRLTATTTSAAVKVDQTAPMMENQGHVYNSLDCKTSLTQTDTIKFWICWDPFVDKESPITSYSYQVYNLVGNKSGSDEDMPITSSVPVSLSTMEAVVVGLQLKVGSSYYARVRALNAAGLEGFEDSQPIRIEEQSRSLPPEKVAGIVLGAVFGTGILVAALTIYLTRSWTQASWLQRRQARDRAKQLKSLMYGLMAHMGDGSKRAIDDLCNAREMAFVVTDLESSTAQASASAAAFAKVQEIHDTVLREAIAKHGGYEINTEGDSFHVAFKSVVEAIGFCMDAQYKLLETPWTRDVLRLPTCREVVSADGVVAFRGPRLRMGVHFAAEGTVAHRHASPDTPPSLCGCRLHLLTKHRVFSGPGFQLAQELGEAANGGQVLLSQEAWVRLRGSMFAAGFPVVDQLGLYKLNAWPVPIWVYQVRQLMTRPLSRTFGPLRKLELVEPGAGFNVTPPPHLGEAKVVTFVAVRLALTEQQREKLLAPPTSSRLKLSSGGRPHDLLDTAPATARKLQDIVAIVAQQFNGYVFNLQPGEGRCMVCFGAALDAVRFCHAAQVALLFQRWPSDCTAVVGPTQLTPDNRPLFAGPRVAMAVHTTPAHEEDLASKPLKGPEVADAGLDGSGEIFTERLADVVCGGQVVLSETTWSAIQDQIPGQSQVISLGVHVVHEAFPGAMLLMELMPSLLARRSFPRPATQHCLEPGFRDSPHPSAVALVFVRAAKPATVVAAESSAAEVEGDVVATIEAYNLALGRYTRTVRATLPHHGGYECKEPEPGKFTLAFPTLEAAVRWCAELQLALLDLDWPESILRWPDCAPEADASTGGLLFRGLRVRMGMAFGRAQHRKPLNTGRQRVTINGSDYAGRADYYGALANLAARVSALAAPGQILVEGSAGFRNEAAWQRRDDGWALLPRPDRPKDESIADVPIELEQLGYYMLKASGMDDAKLIFQAAPAGLSGRNFAPPSAAMRVSYIPRNRMRFSVTSSFVSGTSGSGDSGHSSGLLFPTKIGHMLRLPARSSSHSCKVKRAAKSQSALRTRSFRGAEQSAPSELVIHRSHPSSASPWGSFAEAMFRRVRSLGQPRSPSAAGRPRRGRISQDLELGSPFDDAAVRDALPGYAARRHSAQERQMSADDVMVPVALEAASEEGSPMISPSPSGSLHYAEASSPSGSVRQPGTFMRTRRAEWEEPSASSSFDEAAPAAAAGPASGLVARMAVQRSGAGHPLNRSWSASDRAGPSPLSEASGPSGGVQTSLSAPMYAGDTERLRGGCQSNDPERPPMHPCSAGNSFTTMDTSRAQVENAAYAREVAELFASSRRSISAAQLDAAARSASGSFTSAPGVSAFARARSASTGPPAGAAAPQSLDSQLLRQQQHPRSFSTGAIKREELAAAEQALSGPRSKSVEVEALGRKRSITWRDRMGLSSAPLSSSSKDAPVEVCSRERSYQGSLPDVHEEMEMSGAQLAGTLPRKLAPDREDK</sequence>
<evidence type="ECO:0000256" key="1">
    <source>
        <dbReference type="ARBA" id="ARBA00004430"/>
    </source>
</evidence>
<dbReference type="RefSeq" id="XP_005644745.1">
    <property type="nucleotide sequence ID" value="XM_005644688.1"/>
</dbReference>
<feature type="compositionally biased region" description="Low complexity" evidence="2">
    <location>
        <begin position="1674"/>
        <end position="1683"/>
    </location>
</feature>
<reference evidence="3 4" key="1">
    <citation type="journal article" date="2012" name="Genome Biol.">
        <title>The genome of the polar eukaryotic microalga coccomyxa subellipsoidea reveals traits of cold adaptation.</title>
        <authorList>
            <person name="Blanc G."/>
            <person name="Agarkova I."/>
            <person name="Grimwood J."/>
            <person name="Kuo A."/>
            <person name="Brueggeman A."/>
            <person name="Dunigan D."/>
            <person name="Gurnon J."/>
            <person name="Ladunga I."/>
            <person name="Lindquist E."/>
            <person name="Lucas S."/>
            <person name="Pangilinan J."/>
            <person name="Proschold T."/>
            <person name="Salamov A."/>
            <person name="Schmutz J."/>
            <person name="Weeks D."/>
            <person name="Yamada T."/>
            <person name="Claverie J.M."/>
            <person name="Grigoriev I."/>
            <person name="Van Etten J."/>
            <person name="Lomsadze A."/>
            <person name="Borodovsky M."/>
        </authorList>
    </citation>
    <scope>NUCLEOTIDE SEQUENCE [LARGE SCALE GENOMIC DNA]</scope>
    <source>
        <strain evidence="3 4">C-169</strain>
    </source>
</reference>